<feature type="compositionally biased region" description="Acidic residues" evidence="10">
    <location>
        <begin position="98"/>
        <end position="108"/>
    </location>
</feature>
<dbReference type="PRINTS" id="PR01506">
    <property type="entry name" value="TATBPROTEIN"/>
</dbReference>
<gene>
    <name evidence="9 11" type="primary">tatB</name>
    <name evidence="11" type="ORF">DU002_15645</name>
</gene>
<evidence type="ECO:0000256" key="1">
    <source>
        <dbReference type="ARBA" id="ARBA00004167"/>
    </source>
</evidence>
<dbReference type="PANTHER" id="PTHR33162:SF1">
    <property type="entry name" value="SEC-INDEPENDENT PROTEIN TRANSLOCASE PROTEIN TATA, CHLOROPLASTIC"/>
    <property type="match status" value="1"/>
</dbReference>
<keyword evidence="5 9" id="KW-0653">Protein transport</keyword>
<keyword evidence="3 9" id="KW-1003">Cell membrane</keyword>
<evidence type="ECO:0000313" key="12">
    <source>
        <dbReference type="Proteomes" id="UP000252558"/>
    </source>
</evidence>
<reference evidence="11 12" key="1">
    <citation type="submission" date="2018-07" db="EMBL/GenBank/DDBJ databases">
        <title>Corallincola holothuriorum sp. nov., a new facultative anaerobe isolated from sea cucumber Apostichopus japonicus.</title>
        <authorList>
            <person name="Xia H."/>
        </authorList>
    </citation>
    <scope>NUCLEOTIDE SEQUENCE [LARGE SCALE GENOMIC DNA]</scope>
    <source>
        <strain evidence="11 12">C4</strain>
    </source>
</reference>
<evidence type="ECO:0000256" key="5">
    <source>
        <dbReference type="ARBA" id="ARBA00022927"/>
    </source>
</evidence>
<keyword evidence="4 9" id="KW-0812">Transmembrane</keyword>
<name>A0A368N5K0_9GAMM</name>
<dbReference type="PANTHER" id="PTHR33162">
    <property type="entry name" value="SEC-INDEPENDENT PROTEIN TRANSLOCASE PROTEIN TATA, CHLOROPLASTIC"/>
    <property type="match status" value="1"/>
</dbReference>
<dbReference type="NCBIfam" id="TIGR01410">
    <property type="entry name" value="tatB"/>
    <property type="match status" value="1"/>
</dbReference>
<dbReference type="OrthoDB" id="9816005at2"/>
<dbReference type="GO" id="GO:0033281">
    <property type="term" value="C:TAT protein transport complex"/>
    <property type="evidence" value="ECO:0007669"/>
    <property type="project" value="UniProtKB-UniRule"/>
</dbReference>
<dbReference type="AlphaFoldDB" id="A0A368N5K0"/>
<comment type="subcellular location">
    <subcellularLocation>
        <location evidence="9">Cell membrane</location>
        <topology evidence="9">Single-pass membrane protein</topology>
    </subcellularLocation>
    <subcellularLocation>
        <location evidence="1">Membrane</location>
        <topology evidence="1">Single-pass membrane protein</topology>
    </subcellularLocation>
</comment>
<evidence type="ECO:0000256" key="3">
    <source>
        <dbReference type="ARBA" id="ARBA00022475"/>
    </source>
</evidence>
<keyword evidence="12" id="KW-1185">Reference proteome</keyword>
<dbReference type="InterPro" id="IPR003369">
    <property type="entry name" value="TatA/B/E"/>
</dbReference>
<dbReference type="InterPro" id="IPR018448">
    <property type="entry name" value="TatB"/>
</dbReference>
<evidence type="ECO:0000256" key="6">
    <source>
        <dbReference type="ARBA" id="ARBA00022989"/>
    </source>
</evidence>
<accession>A0A368N5K0</accession>
<dbReference type="Pfam" id="PF02416">
    <property type="entry name" value="TatA_B_E"/>
    <property type="match status" value="1"/>
</dbReference>
<comment type="similarity">
    <text evidence="9">Belongs to the TatB family.</text>
</comment>
<evidence type="ECO:0000256" key="10">
    <source>
        <dbReference type="SAM" id="MobiDB-lite"/>
    </source>
</evidence>
<comment type="caution">
    <text evidence="11">The sequence shown here is derived from an EMBL/GenBank/DDBJ whole genome shotgun (WGS) entry which is preliminary data.</text>
</comment>
<dbReference type="GO" id="GO:0008320">
    <property type="term" value="F:protein transmembrane transporter activity"/>
    <property type="evidence" value="ECO:0007669"/>
    <property type="project" value="UniProtKB-UniRule"/>
</dbReference>
<dbReference type="EMBL" id="QPID01000010">
    <property type="protein sequence ID" value="RCU45486.1"/>
    <property type="molecule type" value="Genomic_DNA"/>
</dbReference>
<feature type="region of interest" description="Disordered" evidence="10">
    <location>
        <begin position="91"/>
        <end position="149"/>
    </location>
</feature>
<organism evidence="11 12">
    <name type="scientific">Corallincola holothuriorum</name>
    <dbReference type="NCBI Taxonomy" id="2282215"/>
    <lineage>
        <taxon>Bacteria</taxon>
        <taxon>Pseudomonadati</taxon>
        <taxon>Pseudomonadota</taxon>
        <taxon>Gammaproteobacteria</taxon>
        <taxon>Alteromonadales</taxon>
        <taxon>Psychromonadaceae</taxon>
        <taxon>Corallincola</taxon>
    </lineage>
</organism>
<evidence type="ECO:0000256" key="7">
    <source>
        <dbReference type="ARBA" id="ARBA00023010"/>
    </source>
</evidence>
<dbReference type="GO" id="GO:0043953">
    <property type="term" value="P:protein transport by the Tat complex"/>
    <property type="evidence" value="ECO:0007669"/>
    <property type="project" value="UniProtKB-UniRule"/>
</dbReference>
<evidence type="ECO:0000256" key="4">
    <source>
        <dbReference type="ARBA" id="ARBA00022692"/>
    </source>
</evidence>
<keyword evidence="7 9" id="KW-0811">Translocation</keyword>
<proteinExistence type="inferred from homology"/>
<evidence type="ECO:0000256" key="9">
    <source>
        <dbReference type="HAMAP-Rule" id="MF_00237"/>
    </source>
</evidence>
<dbReference type="HAMAP" id="MF_00237">
    <property type="entry name" value="TatB"/>
    <property type="match status" value="1"/>
</dbReference>
<keyword evidence="2 9" id="KW-0813">Transport</keyword>
<keyword evidence="8 9" id="KW-0472">Membrane</keyword>
<keyword evidence="6 9" id="KW-1133">Transmembrane helix</keyword>
<evidence type="ECO:0000256" key="8">
    <source>
        <dbReference type="ARBA" id="ARBA00023136"/>
    </source>
</evidence>
<dbReference type="RefSeq" id="WP_114339342.1">
    <property type="nucleotide sequence ID" value="NZ_QPID01000010.1"/>
</dbReference>
<dbReference type="Gene3D" id="1.20.5.3310">
    <property type="match status" value="1"/>
</dbReference>
<dbReference type="Proteomes" id="UP000252558">
    <property type="component" value="Unassembled WGS sequence"/>
</dbReference>
<protein>
    <recommendedName>
        <fullName evidence="9">Sec-independent protein translocase protein TatB</fullName>
    </recommendedName>
</protein>
<comment type="function">
    <text evidence="9">Part of the twin-arginine translocation (Tat) system that transports large folded proteins containing a characteristic twin-arginine motif in their signal peptide across membranes. Together with TatC, TatB is part of a receptor directly interacting with Tat signal peptides. TatB may form an oligomeric binding site that transiently accommodates folded Tat precursor proteins before their translocation.</text>
</comment>
<sequence>MFDIGFWELVIIAVVGLLVLGPERLPGAVRSVTRTISSVKRYGSAIRSQVEQELEIEQLHNDLKKAEALGTKVTPELQASLNKLRAQADAVNRPYAAEEPEAQVDGDSAENKLDVEEDLLSANDSGHREYPGPDDEVEPLPTPSDSKRQ</sequence>
<comment type="subunit">
    <text evidence="9">The Tat system comprises two distinct complexes: a TatABC complex, containing multiple copies of TatA, TatB and TatC subunits, and a separate TatA complex, containing only TatA subunits. Substrates initially bind to the TatABC complex, which probably triggers association of the separate TatA complex to form the active translocon.</text>
</comment>
<evidence type="ECO:0000256" key="2">
    <source>
        <dbReference type="ARBA" id="ARBA00022448"/>
    </source>
</evidence>
<evidence type="ECO:0000313" key="11">
    <source>
        <dbReference type="EMBL" id="RCU45486.1"/>
    </source>
</evidence>